<accession>A0A0S2SEK4</accession>
<sequence length="74" mass="8305">MWRDVVMKKPSDYGLVKERIELATSIVVLVKEVYLLLGAMIAFGIGLITLINMASNYLLGIIRSCERAKMDCKV</sequence>
<dbReference type="Proteomes" id="UP000058114">
    <property type="component" value="Chromosome"/>
</dbReference>
<dbReference type="PATRIC" id="fig|652.5.peg.2038"/>
<gene>
    <name evidence="2" type="ORF">WL1483_705</name>
</gene>
<dbReference type="EMBL" id="CP013067">
    <property type="protein sequence ID" value="ALP40124.1"/>
    <property type="molecule type" value="Genomic_DNA"/>
</dbReference>
<protein>
    <submittedName>
        <fullName evidence="2">Uncharacterized protein</fullName>
    </submittedName>
</protein>
<feature type="transmembrane region" description="Helical" evidence="1">
    <location>
        <begin position="33"/>
        <end position="59"/>
    </location>
</feature>
<reference evidence="2 3" key="2">
    <citation type="journal article" date="2016" name="Genome Announc.">
        <title>Complete Genome Sequence of the Highly Virulent Aeromonas schubertii Strain WL1483, Isolated from Diseased Snakehead Fish (Channa argus) in China.</title>
        <authorList>
            <person name="Liu L."/>
            <person name="Li N."/>
            <person name="Zhang D."/>
            <person name="Fu X."/>
            <person name="Shi C."/>
            <person name="Lin Q."/>
            <person name="Hao G."/>
        </authorList>
    </citation>
    <scope>NUCLEOTIDE SEQUENCE [LARGE SCALE GENOMIC DNA]</scope>
    <source>
        <strain evidence="2 3">WL1483</strain>
    </source>
</reference>
<keyword evidence="1" id="KW-1133">Transmembrane helix</keyword>
<proteinExistence type="predicted"/>
<evidence type="ECO:0000313" key="2">
    <source>
        <dbReference type="EMBL" id="ALP40124.1"/>
    </source>
</evidence>
<dbReference type="KEGG" id="asr:WL1483_705"/>
<keyword evidence="1" id="KW-0812">Transmembrane</keyword>
<evidence type="ECO:0000313" key="3">
    <source>
        <dbReference type="Proteomes" id="UP000058114"/>
    </source>
</evidence>
<dbReference type="AlphaFoldDB" id="A0A0S2SEK4"/>
<name>A0A0S2SEK4_9GAMM</name>
<organism evidence="2 3">
    <name type="scientific">Aeromonas schubertii</name>
    <dbReference type="NCBI Taxonomy" id="652"/>
    <lineage>
        <taxon>Bacteria</taxon>
        <taxon>Pseudomonadati</taxon>
        <taxon>Pseudomonadota</taxon>
        <taxon>Gammaproteobacteria</taxon>
        <taxon>Aeromonadales</taxon>
        <taxon>Aeromonadaceae</taxon>
        <taxon>Aeromonas</taxon>
    </lineage>
</organism>
<reference evidence="3" key="1">
    <citation type="submission" date="2015-10" db="EMBL/GenBank/DDBJ databases">
        <title>Complete Genome Sequence of Aeromonas schubertii strain WL1483.</title>
        <authorList>
            <person name="Liu L."/>
        </authorList>
    </citation>
    <scope>NUCLEOTIDE SEQUENCE [LARGE SCALE GENOMIC DNA]</scope>
    <source>
        <strain evidence="3">WL1483</strain>
    </source>
</reference>
<evidence type="ECO:0000256" key="1">
    <source>
        <dbReference type="SAM" id="Phobius"/>
    </source>
</evidence>
<keyword evidence="1" id="KW-0472">Membrane</keyword>